<dbReference type="InterPro" id="IPR012341">
    <property type="entry name" value="6hp_glycosidase-like_sf"/>
</dbReference>
<reference evidence="3 4" key="1">
    <citation type="submission" date="2020-08" db="EMBL/GenBank/DDBJ databases">
        <title>Arenibacter gaetbuli sp. nov., isolated from a sand dune.</title>
        <authorList>
            <person name="Park S."/>
            <person name="Yoon J.-H."/>
        </authorList>
    </citation>
    <scope>NUCLEOTIDE SEQUENCE [LARGE SCALE GENOMIC DNA]</scope>
    <source>
        <strain evidence="3 4">BSSL-BM3</strain>
    </source>
</reference>
<keyword evidence="1" id="KW-0472">Membrane</keyword>
<feature type="domain" description="Spermatogenesis-associated protein 20-like TRX" evidence="2">
    <location>
        <begin position="38"/>
        <end position="192"/>
    </location>
</feature>
<sequence length="703" mass="80674">MMRSYCLRFSFVNLFFMMTMILFSCADIKGQKNDHKYTNDLIHETSPYLLQHAHNPVNWRPWSPKALEDAKKEDKLVLVSVGYSSCHWCHVMEEETFEDEEVAKLMNENFISIKVDREERPDVDHVYMTALQLINGNGGWPLNVITLPNGKPIYGGTYHTKEQWSKVLSEVSKLYKEDPKKANEYADMVAQGIQEVNIIEPVSDLGMLTPEVLNKSVEKWKDNWDLKWGGNKGSQKFMIPVNLDFLLDYAVLTNDESAKSFVKTTLDRMAWGGVYDHIAGGFYRYSTDAQWKVPHFEKMLYDNAQLIGLYSKAYKVFNEPLYKKVVEETISFLDREMKNPDGGYYAAIDADSEGEEGKFYVWKEEELKSILGSDFELFAKYFNIKRSNIWENDAYVLSRSTGDAEFIEENNISTEDWEAYQGRWQEKILTERNKRIRPNTDDKIITSWNALLITGFVDAYNTFGKTAYLNKAEEVFRFIEKNSLDKNQLVHTFKKGSKKSDGFLEDYSFLANASLKLYSSTMDSTYLDFAKNLNQIAKTKFADENSGMYSFNSSNELIAKIIKTDDGVLPSPNAVMAENLLLLGHIDYDKEATLKARSMLSSMIPVLEENAYNYSKWNSLLLKSALPFYEIAVVGDDAKQLLAELQKHNLPNTLIVGSNKSSELPLFKGRYADDGTFIYVCQDHTCKLPVATTQEALEQLKNF</sequence>
<dbReference type="InterPro" id="IPR024705">
    <property type="entry name" value="Ssp411"/>
</dbReference>
<keyword evidence="4" id="KW-1185">Reference proteome</keyword>
<dbReference type="PROSITE" id="PS51257">
    <property type="entry name" value="PROKAR_LIPOPROTEIN"/>
    <property type="match status" value="1"/>
</dbReference>
<dbReference type="InterPro" id="IPR036249">
    <property type="entry name" value="Thioredoxin-like_sf"/>
</dbReference>
<gene>
    <name evidence="3" type="ORF">H4O18_17265</name>
</gene>
<dbReference type="Gene3D" id="1.50.10.20">
    <property type="match status" value="1"/>
</dbReference>
<dbReference type="SUPFAM" id="SSF52833">
    <property type="entry name" value="Thioredoxin-like"/>
    <property type="match status" value="1"/>
</dbReference>
<evidence type="ECO:0000259" key="2">
    <source>
        <dbReference type="Pfam" id="PF03190"/>
    </source>
</evidence>
<dbReference type="InterPro" id="IPR004879">
    <property type="entry name" value="Ssp411-like_TRX"/>
</dbReference>
<dbReference type="PIRSF" id="PIRSF006402">
    <property type="entry name" value="UCP006402_thioredoxin"/>
    <property type="match status" value="1"/>
</dbReference>
<dbReference type="Proteomes" id="UP000618952">
    <property type="component" value="Unassembled WGS sequence"/>
</dbReference>
<dbReference type="CDD" id="cd02955">
    <property type="entry name" value="SSP411"/>
    <property type="match status" value="1"/>
</dbReference>
<accession>A0ABR7QRE5</accession>
<feature type="transmembrane region" description="Helical" evidence="1">
    <location>
        <begin position="5"/>
        <end position="23"/>
    </location>
</feature>
<dbReference type="Pfam" id="PF03190">
    <property type="entry name" value="Thioredox_DsbH"/>
    <property type="match status" value="1"/>
</dbReference>
<evidence type="ECO:0000256" key="1">
    <source>
        <dbReference type="SAM" id="Phobius"/>
    </source>
</evidence>
<keyword evidence="1" id="KW-1133">Transmembrane helix</keyword>
<keyword evidence="1" id="KW-0812">Transmembrane</keyword>
<organism evidence="3 4">
    <name type="scientific">Arenibacter arenosicollis</name>
    <dbReference type="NCBI Taxonomy" id="2762274"/>
    <lineage>
        <taxon>Bacteria</taxon>
        <taxon>Pseudomonadati</taxon>
        <taxon>Bacteroidota</taxon>
        <taxon>Flavobacteriia</taxon>
        <taxon>Flavobacteriales</taxon>
        <taxon>Flavobacteriaceae</taxon>
        <taxon>Arenibacter</taxon>
    </lineage>
</organism>
<name>A0ABR7QRE5_9FLAO</name>
<dbReference type="SUPFAM" id="SSF48208">
    <property type="entry name" value="Six-hairpin glycosidases"/>
    <property type="match status" value="1"/>
</dbReference>
<dbReference type="Gene3D" id="3.40.30.10">
    <property type="entry name" value="Glutaredoxin"/>
    <property type="match status" value="1"/>
</dbReference>
<evidence type="ECO:0000313" key="4">
    <source>
        <dbReference type="Proteomes" id="UP000618952"/>
    </source>
</evidence>
<dbReference type="PANTHER" id="PTHR42899">
    <property type="entry name" value="SPERMATOGENESIS-ASSOCIATED PROTEIN 20"/>
    <property type="match status" value="1"/>
</dbReference>
<dbReference type="InterPro" id="IPR008928">
    <property type="entry name" value="6-hairpin_glycosidase_sf"/>
</dbReference>
<dbReference type="EMBL" id="JACLHY010000021">
    <property type="protein sequence ID" value="MBC8769753.1"/>
    <property type="molecule type" value="Genomic_DNA"/>
</dbReference>
<evidence type="ECO:0000313" key="3">
    <source>
        <dbReference type="EMBL" id="MBC8769753.1"/>
    </source>
</evidence>
<comment type="caution">
    <text evidence="3">The sequence shown here is derived from an EMBL/GenBank/DDBJ whole genome shotgun (WGS) entry which is preliminary data.</text>
</comment>
<dbReference type="Gene3D" id="1.50.10.10">
    <property type="match status" value="1"/>
</dbReference>
<protein>
    <submittedName>
        <fullName evidence="3">Thioredoxin domain-containing protein</fullName>
    </submittedName>
</protein>
<proteinExistence type="predicted"/>
<dbReference type="PANTHER" id="PTHR42899:SF1">
    <property type="entry name" value="SPERMATOGENESIS-ASSOCIATED PROTEIN 20"/>
    <property type="match status" value="1"/>
</dbReference>